<dbReference type="EMBL" id="JAUIQD010000004">
    <property type="protein sequence ID" value="KAK3352250.1"/>
    <property type="molecule type" value="Genomic_DNA"/>
</dbReference>
<reference evidence="3" key="2">
    <citation type="submission" date="2023-06" db="EMBL/GenBank/DDBJ databases">
        <authorList>
            <consortium name="Lawrence Berkeley National Laboratory"/>
            <person name="Haridas S."/>
            <person name="Hensen N."/>
            <person name="Bonometti L."/>
            <person name="Westerberg I."/>
            <person name="Brannstrom I.O."/>
            <person name="Guillou S."/>
            <person name="Cros-Aarteil S."/>
            <person name="Calhoun S."/>
            <person name="Kuo A."/>
            <person name="Mondo S."/>
            <person name="Pangilinan J."/>
            <person name="Riley R."/>
            <person name="Labutti K."/>
            <person name="Andreopoulos B."/>
            <person name="Lipzen A."/>
            <person name="Chen C."/>
            <person name="Yanf M."/>
            <person name="Daum C."/>
            <person name="Ng V."/>
            <person name="Clum A."/>
            <person name="Steindorff A."/>
            <person name="Ohm R."/>
            <person name="Martin F."/>
            <person name="Silar P."/>
            <person name="Natvig D."/>
            <person name="Lalanne C."/>
            <person name="Gautier V."/>
            <person name="Ament-Velasquez S.L."/>
            <person name="Kruys A."/>
            <person name="Hutchinson M.I."/>
            <person name="Powell A.J."/>
            <person name="Barry K."/>
            <person name="Miller A.N."/>
            <person name="Grigoriev I.V."/>
            <person name="Debuchy R."/>
            <person name="Gladieux P."/>
            <person name="Thoren M.H."/>
            <person name="Johannesson H."/>
        </authorList>
    </citation>
    <scope>NUCLEOTIDE SEQUENCE</scope>
    <source>
        <strain evidence="3">CBS 955.72</strain>
    </source>
</reference>
<evidence type="ECO:0000256" key="1">
    <source>
        <dbReference type="SAM" id="MobiDB-lite"/>
    </source>
</evidence>
<feature type="domain" description="Carboxylesterase type B" evidence="2">
    <location>
        <begin position="30"/>
        <end position="112"/>
    </location>
</feature>
<dbReference type="InterPro" id="IPR029058">
    <property type="entry name" value="AB_hydrolase_fold"/>
</dbReference>
<dbReference type="Gene3D" id="3.40.50.1820">
    <property type="entry name" value="alpha/beta hydrolase"/>
    <property type="match status" value="1"/>
</dbReference>
<organism evidence="3 4">
    <name type="scientific">Lasiosphaeria hispida</name>
    <dbReference type="NCBI Taxonomy" id="260671"/>
    <lineage>
        <taxon>Eukaryota</taxon>
        <taxon>Fungi</taxon>
        <taxon>Dikarya</taxon>
        <taxon>Ascomycota</taxon>
        <taxon>Pezizomycotina</taxon>
        <taxon>Sordariomycetes</taxon>
        <taxon>Sordariomycetidae</taxon>
        <taxon>Sordariales</taxon>
        <taxon>Lasiosphaeriaceae</taxon>
        <taxon>Lasiosphaeria</taxon>
    </lineage>
</organism>
<evidence type="ECO:0000313" key="3">
    <source>
        <dbReference type="EMBL" id="KAK3352250.1"/>
    </source>
</evidence>
<dbReference type="InterPro" id="IPR050309">
    <property type="entry name" value="Type-B_Carboxylest/Lipase"/>
</dbReference>
<proteinExistence type="predicted"/>
<dbReference type="SUPFAM" id="SSF53474">
    <property type="entry name" value="alpha/beta-Hydrolases"/>
    <property type="match status" value="1"/>
</dbReference>
<accession>A0AAJ0HGX8</accession>
<evidence type="ECO:0000313" key="4">
    <source>
        <dbReference type="Proteomes" id="UP001275084"/>
    </source>
</evidence>
<feature type="region of interest" description="Disordered" evidence="1">
    <location>
        <begin position="1"/>
        <end position="41"/>
    </location>
</feature>
<dbReference type="InterPro" id="IPR019819">
    <property type="entry name" value="Carboxylesterase_B_CS"/>
</dbReference>
<name>A0AAJ0HGX8_9PEZI</name>
<dbReference type="Proteomes" id="UP001275084">
    <property type="component" value="Unassembled WGS sequence"/>
</dbReference>
<gene>
    <name evidence="3" type="ORF">B0T25DRAFT_606010</name>
</gene>
<evidence type="ECO:0000259" key="2">
    <source>
        <dbReference type="Pfam" id="PF00135"/>
    </source>
</evidence>
<reference evidence="3" key="1">
    <citation type="journal article" date="2023" name="Mol. Phylogenet. Evol.">
        <title>Genome-scale phylogeny and comparative genomics of the fungal order Sordariales.</title>
        <authorList>
            <person name="Hensen N."/>
            <person name="Bonometti L."/>
            <person name="Westerberg I."/>
            <person name="Brannstrom I.O."/>
            <person name="Guillou S."/>
            <person name="Cros-Aarteil S."/>
            <person name="Calhoun S."/>
            <person name="Haridas S."/>
            <person name="Kuo A."/>
            <person name="Mondo S."/>
            <person name="Pangilinan J."/>
            <person name="Riley R."/>
            <person name="LaButti K."/>
            <person name="Andreopoulos B."/>
            <person name="Lipzen A."/>
            <person name="Chen C."/>
            <person name="Yan M."/>
            <person name="Daum C."/>
            <person name="Ng V."/>
            <person name="Clum A."/>
            <person name="Steindorff A."/>
            <person name="Ohm R.A."/>
            <person name="Martin F."/>
            <person name="Silar P."/>
            <person name="Natvig D.O."/>
            <person name="Lalanne C."/>
            <person name="Gautier V."/>
            <person name="Ament-Velasquez S.L."/>
            <person name="Kruys A."/>
            <person name="Hutchinson M.I."/>
            <person name="Powell A.J."/>
            <person name="Barry K."/>
            <person name="Miller A.N."/>
            <person name="Grigoriev I.V."/>
            <person name="Debuchy R."/>
            <person name="Gladieux P."/>
            <person name="Hiltunen Thoren M."/>
            <person name="Johannesson H."/>
        </authorList>
    </citation>
    <scope>NUCLEOTIDE SEQUENCE</scope>
    <source>
        <strain evidence="3">CBS 955.72</strain>
    </source>
</reference>
<dbReference type="Pfam" id="PF00135">
    <property type="entry name" value="COesterase"/>
    <property type="match status" value="1"/>
</dbReference>
<dbReference type="PANTHER" id="PTHR11559">
    <property type="entry name" value="CARBOXYLESTERASE"/>
    <property type="match status" value="1"/>
</dbReference>
<feature type="compositionally biased region" description="Pro residues" evidence="1">
    <location>
        <begin position="19"/>
        <end position="36"/>
    </location>
</feature>
<keyword evidence="4" id="KW-1185">Reference proteome</keyword>
<dbReference type="AlphaFoldDB" id="A0AAJ0HGX8"/>
<sequence>MAQSTLQPPPSANSSASPTPGPPSAPFASPPQPVPPSNTTLNATTLPSSCLQFLPSSPLSIYTRCLHEFNPAGLNITGPTSEDCLTLSIWTPTAARELLPVVVFVYGGSFVSTWTNPP</sequence>
<comment type="caution">
    <text evidence="3">The sequence shown here is derived from an EMBL/GenBank/DDBJ whole genome shotgun (WGS) entry which is preliminary data.</text>
</comment>
<dbReference type="InterPro" id="IPR002018">
    <property type="entry name" value="CarbesteraseB"/>
</dbReference>
<dbReference type="PROSITE" id="PS00941">
    <property type="entry name" value="CARBOXYLESTERASE_B_2"/>
    <property type="match status" value="1"/>
</dbReference>
<protein>
    <submittedName>
        <fullName evidence="3">Carboxylesterase family-domain-containing protein</fullName>
    </submittedName>
</protein>